<dbReference type="EMBL" id="NOXG01000002">
    <property type="protein sequence ID" value="PYD76437.1"/>
    <property type="molecule type" value="Genomic_DNA"/>
</dbReference>
<protein>
    <submittedName>
        <fullName evidence="2">Uncharacterized protein</fullName>
    </submittedName>
</protein>
<reference evidence="2 3" key="1">
    <citation type="submission" date="2017-07" db="EMBL/GenBank/DDBJ databases">
        <title>A draft genome sequence of Komagataeibacter sp. T5K1.</title>
        <authorList>
            <person name="Skraban J."/>
            <person name="Cleenwerck I."/>
            <person name="Vandamme P."/>
            <person name="Trcek J."/>
        </authorList>
    </citation>
    <scope>NUCLEOTIDE SEQUENCE [LARGE SCALE GENOMIC DNA]</scope>
    <source>
        <strain evidence="2 3">T5K1</strain>
    </source>
</reference>
<evidence type="ECO:0000256" key="1">
    <source>
        <dbReference type="SAM" id="MobiDB-lite"/>
    </source>
</evidence>
<name>A0A318Q9U9_9PROT</name>
<organism evidence="2 3">
    <name type="scientific">Novacetimonas pomaceti</name>
    <dbReference type="NCBI Taxonomy" id="2021998"/>
    <lineage>
        <taxon>Bacteria</taxon>
        <taxon>Pseudomonadati</taxon>
        <taxon>Pseudomonadota</taxon>
        <taxon>Alphaproteobacteria</taxon>
        <taxon>Acetobacterales</taxon>
        <taxon>Acetobacteraceae</taxon>
        <taxon>Novacetimonas</taxon>
    </lineage>
</organism>
<proteinExistence type="predicted"/>
<comment type="caution">
    <text evidence="2">The sequence shown here is derived from an EMBL/GenBank/DDBJ whole genome shotgun (WGS) entry which is preliminary data.</text>
</comment>
<evidence type="ECO:0000313" key="3">
    <source>
        <dbReference type="Proteomes" id="UP000247609"/>
    </source>
</evidence>
<sequence>MSGLVQYMKNTIGGGGIPGIKDARQRGILQSATGRRANTCPEGPGLTGRPAADHPPGRGTVTDDVSAAGDVS</sequence>
<feature type="region of interest" description="Disordered" evidence="1">
    <location>
        <begin position="11"/>
        <end position="72"/>
    </location>
</feature>
<gene>
    <name evidence="2" type="ORF">CFR71_02455</name>
</gene>
<accession>A0A318Q9U9</accession>
<evidence type="ECO:0000313" key="2">
    <source>
        <dbReference type="EMBL" id="PYD76437.1"/>
    </source>
</evidence>
<dbReference type="Proteomes" id="UP000247609">
    <property type="component" value="Unassembled WGS sequence"/>
</dbReference>
<dbReference type="AlphaFoldDB" id="A0A318Q9U9"/>